<dbReference type="GO" id="GO:0051287">
    <property type="term" value="F:NAD binding"/>
    <property type="evidence" value="ECO:0007669"/>
    <property type="project" value="InterPro"/>
</dbReference>
<evidence type="ECO:0000313" key="3">
    <source>
        <dbReference type="EMBL" id="RFM24440.1"/>
    </source>
</evidence>
<comment type="catalytic activity">
    <reaction evidence="1">
        <text>a quinone + NADH + 5 H(+)(in) = a quinol + NAD(+) + 4 H(+)(out)</text>
        <dbReference type="Rhea" id="RHEA:57888"/>
        <dbReference type="ChEBI" id="CHEBI:15378"/>
        <dbReference type="ChEBI" id="CHEBI:24646"/>
        <dbReference type="ChEBI" id="CHEBI:57540"/>
        <dbReference type="ChEBI" id="CHEBI:57945"/>
        <dbReference type="ChEBI" id="CHEBI:132124"/>
    </reaction>
</comment>
<dbReference type="EMBL" id="PHFL01000039">
    <property type="protein sequence ID" value="RFM24440.1"/>
    <property type="molecule type" value="Genomic_DNA"/>
</dbReference>
<dbReference type="InterPro" id="IPR029014">
    <property type="entry name" value="NiFe-Hase_large"/>
</dbReference>
<feature type="domain" description="NADH-quinone oxidoreductase subunit D" evidence="2">
    <location>
        <begin position="318"/>
        <end position="399"/>
    </location>
</feature>
<protein>
    <recommendedName>
        <fullName evidence="1">NADH-quinone oxidoreductase subunit D</fullName>
        <ecNumber evidence="1">7.1.1.-</ecNumber>
    </recommendedName>
    <alternativeName>
        <fullName evidence="1">NADH dehydrogenase I subunit D</fullName>
    </alternativeName>
    <alternativeName>
        <fullName evidence="1">NDH-1 subunit D</fullName>
    </alternativeName>
</protein>
<dbReference type="InterPro" id="IPR001135">
    <property type="entry name" value="NADH_Q_OxRdtase_suD"/>
</dbReference>
<dbReference type="GO" id="GO:0048038">
    <property type="term" value="F:quinone binding"/>
    <property type="evidence" value="ECO:0007669"/>
    <property type="project" value="UniProtKB-KW"/>
</dbReference>
<evidence type="ECO:0000256" key="1">
    <source>
        <dbReference type="HAMAP-Rule" id="MF_01358"/>
    </source>
</evidence>
<dbReference type="Gene3D" id="1.10.645.10">
    <property type="entry name" value="Cytochrome-c3 Hydrogenase, chain B"/>
    <property type="match status" value="1"/>
</dbReference>
<keyword evidence="3" id="KW-0560">Oxidoreductase</keyword>
<keyword evidence="1" id="KW-1278">Translocase</keyword>
<dbReference type="EC" id="7.1.1.-" evidence="1"/>
<comment type="function">
    <text evidence="1">NDH-1 shuttles electrons from NADH, via FMN and iron-sulfur (Fe-S) centers, to quinones in the respiratory chain. The immediate electron acceptor for the enzyme in this species is believed to be a menaquinone. Couples the redox reaction to proton translocation (for every two electrons transferred, four hydrogen ions are translocated across the cytoplasmic membrane), and thus conserves the redox energy in a proton gradient.</text>
</comment>
<evidence type="ECO:0000313" key="4">
    <source>
        <dbReference type="Proteomes" id="UP000266389"/>
    </source>
</evidence>
<dbReference type="GO" id="GO:0005886">
    <property type="term" value="C:plasma membrane"/>
    <property type="evidence" value="ECO:0007669"/>
    <property type="project" value="UniProtKB-SubCell"/>
</dbReference>
<dbReference type="SUPFAM" id="SSF56762">
    <property type="entry name" value="HydB/Nqo4-like"/>
    <property type="match status" value="1"/>
</dbReference>
<dbReference type="AlphaFoldDB" id="A0A395M0Z2"/>
<keyword evidence="1" id="KW-1003">Cell membrane</keyword>
<dbReference type="PANTHER" id="PTHR11993">
    <property type="entry name" value="NADH-UBIQUINONE OXIDOREDUCTASE 49 KDA SUBUNIT"/>
    <property type="match status" value="1"/>
</dbReference>
<keyword evidence="1" id="KW-0874">Quinone</keyword>
<keyword evidence="1" id="KW-0813">Transport</keyword>
<dbReference type="Pfam" id="PF00346">
    <property type="entry name" value="Complex1_49kDa"/>
    <property type="match status" value="2"/>
</dbReference>
<sequence>MAEVVEGKKLSSYAEVGATQYVLERGLDTDVMVLNMGPQHPATHGVLRVELITDGEIVVKATPYIGYLHRCFEKHAESLEYQMVIPYTDRMDYLSAMNNEWVYCMAVEKLLKIEVPRRIEFMRVIVAELNRIASHIIAIGTYGLDIGAFTPFLHTFHDREHIMNLLEWLCGARMLYNYIWVGGVSHDFPPKFKERVAEFLKYYKPRVDEMNKLLTENELFVQRTRGIGVLPADVAINYGCSGPMLRGSGVKWDLRRNVPYSVYPELEFDVVVPKGDISVIGDCLSRHLVRCYEIYESIKIIEQCLDKMPDEPGFDPHKAVPKRIKPQAGEAIARGENPRGELAYYIISDGKGVKPYRVKARAPSFSNLSVLPELAKGALISDVVAIVGSIDIVLGDVDR</sequence>
<evidence type="ECO:0000259" key="2">
    <source>
        <dbReference type="Pfam" id="PF00346"/>
    </source>
</evidence>
<dbReference type="HAMAP" id="MF_01358">
    <property type="entry name" value="NDH1_NuoD"/>
    <property type="match status" value="1"/>
</dbReference>
<feature type="domain" description="NADH-quinone oxidoreductase subunit D" evidence="2">
    <location>
        <begin position="145"/>
        <end position="315"/>
    </location>
</feature>
<dbReference type="Proteomes" id="UP000266389">
    <property type="component" value="Unassembled WGS sequence"/>
</dbReference>
<comment type="similarity">
    <text evidence="1">Belongs to the complex I 49 kDa subunit family.</text>
</comment>
<dbReference type="PANTHER" id="PTHR11993:SF10">
    <property type="entry name" value="NADH DEHYDROGENASE [UBIQUINONE] IRON-SULFUR PROTEIN 2, MITOCHONDRIAL"/>
    <property type="match status" value="1"/>
</dbReference>
<comment type="subunit">
    <text evidence="1">NDH-1 is composed of 14 different subunits. Subunits NuoB, C, D, E, F, and G constitute the peripheral sector of the complex.</text>
</comment>
<comment type="subcellular location">
    <subcellularLocation>
        <location evidence="1">Cell membrane</location>
        <topology evidence="1">Peripheral membrane protein</topology>
        <orientation evidence="1">Cytoplasmic side</orientation>
    </subcellularLocation>
</comment>
<keyword evidence="1" id="KW-0520">NAD</keyword>
<accession>A0A395M0Z2</accession>
<keyword evidence="1" id="KW-0472">Membrane</keyword>
<dbReference type="InterPro" id="IPR022885">
    <property type="entry name" value="NDH1_su_D/H"/>
</dbReference>
<comment type="caution">
    <text evidence="3">The sequence shown here is derived from an EMBL/GenBank/DDBJ whole genome shotgun (WGS) entry which is preliminary data.</text>
</comment>
<gene>
    <name evidence="1" type="primary">nuoD</name>
    <name evidence="3" type="ORF">D0433_05485</name>
</gene>
<proteinExistence type="inferred from homology"/>
<dbReference type="NCBIfam" id="NF004739">
    <property type="entry name" value="PRK06075.1"/>
    <property type="match status" value="1"/>
</dbReference>
<dbReference type="GO" id="GO:0050136">
    <property type="term" value="F:NADH dehydrogenase (quinone) (non-electrogenic) activity"/>
    <property type="evidence" value="ECO:0007669"/>
    <property type="project" value="UniProtKB-UniRule"/>
</dbReference>
<name>A0A395M0Z2_9BACT</name>
<organism evidence="3 4">
    <name type="scientific">Candidatus Thermochlorobacter aerophilus</name>
    <dbReference type="NCBI Taxonomy" id="1868324"/>
    <lineage>
        <taxon>Bacteria</taxon>
        <taxon>Pseudomonadati</taxon>
        <taxon>Chlorobiota</taxon>
        <taxon>Chlorobiia</taxon>
        <taxon>Chlorobiales</taxon>
        <taxon>Candidatus Thermochlorobacteriaceae</taxon>
        <taxon>Candidatus Thermochlorobacter</taxon>
    </lineage>
</organism>
<reference evidence="3 4" key="1">
    <citation type="journal article" date="2011" name="ISME J.">
        <title>Community ecology of hot spring cyanobacterial mats: predominant populations and their functional potential.</title>
        <authorList>
            <person name="Klatt C.G."/>
            <person name="Wood J.M."/>
            <person name="Rusch D.B."/>
            <person name="Bateson M.M."/>
            <person name="Hamamura N."/>
            <person name="Heidelberg J.F."/>
            <person name="Grossman A.R."/>
            <person name="Bhaya D."/>
            <person name="Cohan F.M."/>
            <person name="Kuhl M."/>
            <person name="Bryant D.A."/>
            <person name="Ward D.M."/>
        </authorList>
    </citation>
    <scope>NUCLEOTIDE SEQUENCE [LARGE SCALE GENOMIC DNA]</scope>
    <source>
        <strain evidence="3">OS</strain>
    </source>
</reference>